<dbReference type="AlphaFoldDB" id="A0A5B0P2H7"/>
<dbReference type="InterPro" id="IPR012337">
    <property type="entry name" value="RNaseH-like_sf"/>
</dbReference>
<keyword evidence="4" id="KW-0862">Zinc</keyword>
<feature type="compositionally biased region" description="Acidic residues" evidence="6">
    <location>
        <begin position="332"/>
        <end position="341"/>
    </location>
</feature>
<gene>
    <name evidence="7" type="ORF">PGT21_014996</name>
</gene>
<dbReference type="SUPFAM" id="SSF53098">
    <property type="entry name" value="Ribonuclease H-like"/>
    <property type="match status" value="1"/>
</dbReference>
<proteinExistence type="predicted"/>
<keyword evidence="5" id="KW-0539">Nucleus</keyword>
<keyword evidence="2" id="KW-0479">Metal-binding</keyword>
<dbReference type="PANTHER" id="PTHR46481:SF10">
    <property type="entry name" value="ZINC FINGER BED DOMAIN-CONTAINING PROTEIN 39"/>
    <property type="match status" value="1"/>
</dbReference>
<feature type="compositionally biased region" description="Low complexity" evidence="6">
    <location>
        <begin position="14"/>
        <end position="29"/>
    </location>
</feature>
<evidence type="ECO:0008006" key="9">
    <source>
        <dbReference type="Google" id="ProtNLM"/>
    </source>
</evidence>
<comment type="caution">
    <text evidence="7">The sequence shown here is derived from an EMBL/GenBank/DDBJ whole genome shotgun (WGS) entry which is preliminary data.</text>
</comment>
<evidence type="ECO:0000256" key="4">
    <source>
        <dbReference type="ARBA" id="ARBA00022833"/>
    </source>
</evidence>
<name>A0A5B0P2H7_PUCGR</name>
<dbReference type="EMBL" id="VSWC01000079">
    <property type="protein sequence ID" value="KAA1094249.1"/>
    <property type="molecule type" value="Genomic_DNA"/>
</dbReference>
<evidence type="ECO:0000256" key="3">
    <source>
        <dbReference type="ARBA" id="ARBA00022771"/>
    </source>
</evidence>
<dbReference type="GO" id="GO:0005634">
    <property type="term" value="C:nucleus"/>
    <property type="evidence" value="ECO:0007669"/>
    <property type="project" value="UniProtKB-SubCell"/>
</dbReference>
<dbReference type="InterPro" id="IPR052035">
    <property type="entry name" value="ZnF_BED_domain_contain"/>
</dbReference>
<feature type="region of interest" description="Disordered" evidence="6">
    <location>
        <begin position="1"/>
        <end position="60"/>
    </location>
</feature>
<feature type="compositionally biased region" description="Acidic residues" evidence="6">
    <location>
        <begin position="307"/>
        <end position="320"/>
    </location>
</feature>
<dbReference type="PANTHER" id="PTHR46481">
    <property type="entry name" value="ZINC FINGER BED DOMAIN-CONTAINING PROTEIN 4"/>
    <property type="match status" value="1"/>
</dbReference>
<evidence type="ECO:0000313" key="8">
    <source>
        <dbReference type="Proteomes" id="UP000324748"/>
    </source>
</evidence>
<evidence type="ECO:0000256" key="6">
    <source>
        <dbReference type="SAM" id="MobiDB-lite"/>
    </source>
</evidence>
<dbReference type="Proteomes" id="UP000324748">
    <property type="component" value="Unassembled WGS sequence"/>
</dbReference>
<organism evidence="7 8">
    <name type="scientific">Puccinia graminis f. sp. tritici</name>
    <dbReference type="NCBI Taxonomy" id="56615"/>
    <lineage>
        <taxon>Eukaryota</taxon>
        <taxon>Fungi</taxon>
        <taxon>Dikarya</taxon>
        <taxon>Basidiomycota</taxon>
        <taxon>Pucciniomycotina</taxon>
        <taxon>Pucciniomycetes</taxon>
        <taxon>Pucciniales</taxon>
        <taxon>Pucciniaceae</taxon>
        <taxon>Puccinia</taxon>
    </lineage>
</organism>
<dbReference type="GO" id="GO:0008270">
    <property type="term" value="F:zinc ion binding"/>
    <property type="evidence" value="ECO:0007669"/>
    <property type="project" value="UniProtKB-KW"/>
</dbReference>
<keyword evidence="8" id="KW-1185">Reference proteome</keyword>
<evidence type="ECO:0000313" key="7">
    <source>
        <dbReference type="EMBL" id="KAA1094249.1"/>
    </source>
</evidence>
<evidence type="ECO:0000256" key="1">
    <source>
        <dbReference type="ARBA" id="ARBA00004123"/>
    </source>
</evidence>
<protein>
    <recommendedName>
        <fullName evidence="9">DUF659 domain-containing protein</fullName>
    </recommendedName>
</protein>
<accession>A0A5B0P2H7</accession>
<feature type="region of interest" description="Disordered" evidence="6">
    <location>
        <begin position="301"/>
        <end position="343"/>
    </location>
</feature>
<keyword evidence="3" id="KW-0863">Zinc-finger</keyword>
<dbReference type="OrthoDB" id="2505782at2759"/>
<evidence type="ECO:0000256" key="2">
    <source>
        <dbReference type="ARBA" id="ARBA00022723"/>
    </source>
</evidence>
<evidence type="ECO:0000256" key="5">
    <source>
        <dbReference type="ARBA" id="ARBA00023242"/>
    </source>
</evidence>
<reference evidence="7 8" key="1">
    <citation type="submission" date="2019-05" db="EMBL/GenBank/DDBJ databases">
        <title>Emergence of the Ug99 lineage of the wheat stem rust pathogen through somatic hybridization.</title>
        <authorList>
            <person name="Li F."/>
            <person name="Upadhyaya N.M."/>
            <person name="Sperschneider J."/>
            <person name="Matny O."/>
            <person name="Nguyen-Phuc H."/>
            <person name="Mago R."/>
            <person name="Raley C."/>
            <person name="Miller M.E."/>
            <person name="Silverstein K.A.T."/>
            <person name="Henningsen E."/>
            <person name="Hirsch C.D."/>
            <person name="Visser B."/>
            <person name="Pretorius Z.A."/>
            <person name="Steffenson B.J."/>
            <person name="Schwessinger B."/>
            <person name="Dodds P.N."/>
            <person name="Figueroa M."/>
        </authorList>
    </citation>
    <scope>NUCLEOTIDE SEQUENCE [LARGE SCALE GENOMIC DNA]</scope>
    <source>
        <strain evidence="7">21-0</strain>
    </source>
</reference>
<comment type="subcellular location">
    <subcellularLocation>
        <location evidence="1">Nucleus</location>
    </subcellularLocation>
</comment>
<sequence length="461" mass="51194">MAKQRKRHKETESPRSSGSSSSLPGQSKEPSQKKHNPGPVLIDDNSKVEPSPSVDATTPGSLSKLSKAILTDEQELKKARRDKNGRLMIAYPCKMCGGKTNRPIYESSPTNLAKHVASCTMKQREANSNQKLANMGVSGTGDIDPREVPQLCAIWCAQSAQPFASLGETSHLGMVHPTVIKNLPKRRTVSNDIAKRYTAVQESLIELFKSPNGFDVLGTVIYRLVEEEEGGFHLEAMPLDFDKIYGSVTDNASNNRSMIEELQTFRWPHFKGEATWVCCFAHILNLIAQVVLRPFGSHKRNKTVVSDNEESDKEETEDRDDQIQLATHDSADDGDDDEDDAGSIIDDSALAAKLIDDDEVELEDDDVNELSDEDKDDRYTSNSCRKTLAKFRAIARKLNKSPNSKAHFVEICQDLDNVSAYFPAHGLTHNIDKLASEVLSGRKIEDMVHLESTTSTRMIFT</sequence>